<keyword evidence="1" id="KW-0732">Signal</keyword>
<dbReference type="eggNOG" id="ENOG502R5DC">
    <property type="taxonomic scope" value="Eukaryota"/>
</dbReference>
<reference evidence="4" key="2">
    <citation type="submission" date="2013-12" db="EMBL/GenBank/DDBJ databases">
        <authorList>
            <person name="Yu Y."/>
            <person name="Lee S."/>
            <person name="de Baynast K."/>
            <person name="Wissotski M."/>
            <person name="Liu L."/>
            <person name="Talag J."/>
            <person name="Goicoechea J."/>
            <person name="Angelova A."/>
            <person name="Jetty R."/>
            <person name="Kudrna D."/>
            <person name="Golser W."/>
            <person name="Rivera L."/>
            <person name="Zhang J."/>
            <person name="Wing R."/>
        </authorList>
    </citation>
    <scope>NUCLEOTIDE SEQUENCE</scope>
</reference>
<accession>A0A0D9W8S1</accession>
<dbReference type="Gene3D" id="1.10.110.10">
    <property type="entry name" value="Plant lipid-transfer and hydrophobic proteins"/>
    <property type="match status" value="1"/>
</dbReference>
<dbReference type="EnsemblPlants" id="LPERR04G19110.1">
    <property type="protein sequence ID" value="LPERR04G19110.1"/>
    <property type="gene ID" value="LPERR04G19110"/>
</dbReference>
<dbReference type="InterPro" id="IPR036312">
    <property type="entry name" value="Bifun_inhib/LTP/seed_sf"/>
</dbReference>
<keyword evidence="4" id="KW-1185">Reference proteome</keyword>
<feature type="chain" id="PRO_5002348399" description="Bifunctional inhibitor/plant lipid transfer protein/seed storage helical domain-containing protein" evidence="1">
    <location>
        <begin position="29"/>
        <end position="135"/>
    </location>
</feature>
<dbReference type="Proteomes" id="UP000032180">
    <property type="component" value="Chromosome 4"/>
</dbReference>
<sequence length="135" mass="15303">MATKVRRPSICLVLALIFIIFTVHQASGENDCYDQKDWVLDRCKHSIKKNKPYRILGERCRNAIKKSDLLCICSILTSQDETEISVEKLAQAASECGKALPSGTKCGSSVIDQWRHEKFKTASDRRSHEAMNMKE</sequence>
<dbReference type="AlphaFoldDB" id="A0A0D9W8S1"/>
<reference evidence="3 4" key="1">
    <citation type="submission" date="2012-08" db="EMBL/GenBank/DDBJ databases">
        <title>Oryza genome evolution.</title>
        <authorList>
            <person name="Wing R.A."/>
        </authorList>
    </citation>
    <scope>NUCLEOTIDE SEQUENCE</scope>
</reference>
<name>A0A0D9W8S1_9ORYZ</name>
<dbReference type="PANTHER" id="PTHR33286">
    <property type="entry name" value="BIFUNCTIONAL INHIBITOR/LIPID-TRANSFER PROTEIN/SEED STORAGE 2S ALBUMIN SUPERFAMILY PROTEIN"/>
    <property type="match status" value="1"/>
</dbReference>
<dbReference type="Pfam" id="PF14368">
    <property type="entry name" value="LTP_2"/>
    <property type="match status" value="1"/>
</dbReference>
<dbReference type="HOGENOM" id="CLU_141918_1_1_1"/>
<protein>
    <recommendedName>
        <fullName evidence="2">Bifunctional inhibitor/plant lipid transfer protein/seed storage helical domain-containing protein</fullName>
    </recommendedName>
</protein>
<reference evidence="3" key="3">
    <citation type="submission" date="2015-04" db="UniProtKB">
        <authorList>
            <consortium name="EnsemblPlants"/>
        </authorList>
    </citation>
    <scope>IDENTIFICATION</scope>
</reference>
<organism evidence="3 4">
    <name type="scientific">Leersia perrieri</name>
    <dbReference type="NCBI Taxonomy" id="77586"/>
    <lineage>
        <taxon>Eukaryota</taxon>
        <taxon>Viridiplantae</taxon>
        <taxon>Streptophyta</taxon>
        <taxon>Embryophyta</taxon>
        <taxon>Tracheophyta</taxon>
        <taxon>Spermatophyta</taxon>
        <taxon>Magnoliopsida</taxon>
        <taxon>Liliopsida</taxon>
        <taxon>Poales</taxon>
        <taxon>Poaceae</taxon>
        <taxon>BOP clade</taxon>
        <taxon>Oryzoideae</taxon>
        <taxon>Oryzeae</taxon>
        <taxon>Oryzinae</taxon>
        <taxon>Leersia</taxon>
    </lineage>
</organism>
<dbReference type="Gramene" id="LPERR04G19110.1">
    <property type="protein sequence ID" value="LPERR04G19110.1"/>
    <property type="gene ID" value="LPERR04G19110"/>
</dbReference>
<dbReference type="PANTHER" id="PTHR33286:SF24">
    <property type="entry name" value="BIFUNCTIONAL INHIBITOR_PLANT LIPID TRANSFER PROTEIN_SEED STORAGE HELICAL DOMAIN-CONTAINING PROTEIN"/>
    <property type="match status" value="1"/>
</dbReference>
<feature type="signal peptide" evidence="1">
    <location>
        <begin position="1"/>
        <end position="28"/>
    </location>
</feature>
<dbReference type="InterPro" id="IPR016140">
    <property type="entry name" value="Bifunc_inhib/LTP/seed_store"/>
</dbReference>
<feature type="domain" description="Bifunctional inhibitor/plant lipid transfer protein/seed storage helical" evidence="2">
    <location>
        <begin position="19"/>
        <end position="106"/>
    </location>
</feature>
<evidence type="ECO:0000313" key="4">
    <source>
        <dbReference type="Proteomes" id="UP000032180"/>
    </source>
</evidence>
<evidence type="ECO:0000256" key="1">
    <source>
        <dbReference type="SAM" id="SignalP"/>
    </source>
</evidence>
<evidence type="ECO:0000259" key="2">
    <source>
        <dbReference type="Pfam" id="PF14368"/>
    </source>
</evidence>
<evidence type="ECO:0000313" key="3">
    <source>
        <dbReference type="EnsemblPlants" id="LPERR04G19110.1"/>
    </source>
</evidence>
<dbReference type="STRING" id="77586.A0A0D9W8S1"/>
<proteinExistence type="predicted"/>